<reference evidence="2 3" key="1">
    <citation type="submission" date="2014-02" db="EMBL/GenBank/DDBJ databases">
        <authorList>
            <person name="Young C.-C."/>
            <person name="Hameed A."/>
            <person name="Huang H.-C."/>
            <person name="Shahina M."/>
        </authorList>
    </citation>
    <scope>NUCLEOTIDE SEQUENCE [LARGE SCALE GENOMIC DNA]</scope>
    <source>
        <strain evidence="2 3">CC-SAMT-1</strain>
    </source>
</reference>
<dbReference type="AlphaFoldDB" id="A0A0C5WIC3"/>
<gene>
    <name evidence="2" type="ORF">AW14_09450</name>
</gene>
<evidence type="ECO:0000313" key="3">
    <source>
        <dbReference type="Proteomes" id="UP000032229"/>
    </source>
</evidence>
<feature type="transmembrane region" description="Helical" evidence="1">
    <location>
        <begin position="7"/>
        <end position="27"/>
    </location>
</feature>
<accession>A0A0C5WIC3</accession>
<proteinExistence type="predicted"/>
<dbReference type="KEGG" id="sze:AW14_09450"/>
<name>A0A0C5WIC3_9FLAO</name>
<keyword evidence="1" id="KW-0472">Membrane</keyword>
<dbReference type="OrthoDB" id="1447577at2"/>
<evidence type="ECO:0000256" key="1">
    <source>
        <dbReference type="SAM" id="Phobius"/>
    </source>
</evidence>
<protein>
    <submittedName>
        <fullName evidence="2">Uncharacterized protein</fullName>
    </submittedName>
</protein>
<feature type="transmembrane region" description="Helical" evidence="1">
    <location>
        <begin position="33"/>
        <end position="49"/>
    </location>
</feature>
<keyword evidence="3" id="KW-1185">Reference proteome</keyword>
<sequence>MQFEPQYFSGILKVLILNLLISLLPIYFIEDKTVIFLIFIVGFLTILFLKNKKWINRIKVDSKTSKINIEYPLNLIGQKKINIDFSEICKVVYYEYMSITPAHFKIELNAKTFRFNCDGNESEKLSKIFKDNGIEINFYNKKVVGFR</sequence>
<evidence type="ECO:0000313" key="2">
    <source>
        <dbReference type="EMBL" id="AJR04914.1"/>
    </source>
</evidence>
<organism evidence="2 3">
    <name type="scientific">Siansivirga zeaxanthinifaciens CC-SAMT-1</name>
    <dbReference type="NCBI Taxonomy" id="1454006"/>
    <lineage>
        <taxon>Bacteria</taxon>
        <taxon>Pseudomonadati</taxon>
        <taxon>Bacteroidota</taxon>
        <taxon>Flavobacteriia</taxon>
        <taxon>Flavobacteriales</taxon>
        <taxon>Flavobacteriaceae</taxon>
        <taxon>Siansivirga</taxon>
    </lineage>
</organism>
<keyword evidence="1" id="KW-0812">Transmembrane</keyword>
<dbReference type="EMBL" id="CP007202">
    <property type="protein sequence ID" value="AJR04914.1"/>
    <property type="molecule type" value="Genomic_DNA"/>
</dbReference>
<dbReference type="RefSeq" id="WP_044638537.1">
    <property type="nucleotide sequence ID" value="NZ_CP007202.1"/>
</dbReference>
<dbReference type="Proteomes" id="UP000032229">
    <property type="component" value="Chromosome"/>
</dbReference>
<dbReference type="STRING" id="1454006.AW14_09450"/>
<keyword evidence="1" id="KW-1133">Transmembrane helix</keyword>
<dbReference type="HOGENOM" id="CLU_1766774_0_0_10"/>